<dbReference type="Proteomes" id="UP001319861">
    <property type="component" value="Chromosome"/>
</dbReference>
<dbReference type="InterPro" id="IPR050306">
    <property type="entry name" value="PfkB_Carbo_kinase"/>
</dbReference>
<proteinExistence type="inferred from homology"/>
<name>A0ABM7PQW2_SINCY</name>
<dbReference type="PROSITE" id="PS00584">
    <property type="entry name" value="PFKB_KINASES_2"/>
    <property type="match status" value="1"/>
</dbReference>
<protein>
    <submittedName>
        <fullName evidence="7">Ribokinase</fullName>
    </submittedName>
</protein>
<keyword evidence="8" id="KW-1185">Reference proteome</keyword>
<evidence type="ECO:0000256" key="5">
    <source>
        <dbReference type="ARBA" id="ARBA00022840"/>
    </source>
</evidence>
<dbReference type="Pfam" id="PF00294">
    <property type="entry name" value="PfkB"/>
    <property type="match status" value="1"/>
</dbReference>
<dbReference type="Gene3D" id="3.40.1190.20">
    <property type="match status" value="1"/>
</dbReference>
<sequence>MTGGAPRIVTLGEALVSLRSVGPLTIGGPLSMHAAGAELNVAVALARLGYASSWGGVLGDDELGEFILRSLAAERVDTTHVRRDTRPTAIMFLEARTPEVSRIFYHRKDSAGARLSPHDVDRLLDRDLAWLHLTGITPALSEGARAAVLHAAQTCRRRSVPFSVDVNFRSKLWSEQEAAEVLPWLTEGAEVVIGSPEELALAAPAGKTLEAAAEELLASGVGEVVAKLGAAGARAFTGRHVLDAPAFPVRAVDTVGAGDAFTAGYLSARLDGEDVAARLRRGCLLGAFAVGHLGDWEGLPRRDELDLLDRGPGETHR</sequence>
<gene>
    <name evidence="7" type="ORF">SCMU_04280</name>
</gene>
<dbReference type="PANTHER" id="PTHR43085">
    <property type="entry name" value="HEXOKINASE FAMILY MEMBER"/>
    <property type="match status" value="1"/>
</dbReference>
<dbReference type="SUPFAM" id="SSF53613">
    <property type="entry name" value="Ribokinase-like"/>
    <property type="match status" value="1"/>
</dbReference>
<keyword evidence="3" id="KW-0547">Nucleotide-binding</keyword>
<dbReference type="RefSeq" id="WP_229231322.1">
    <property type="nucleotide sequence ID" value="NZ_AP024525.1"/>
</dbReference>
<dbReference type="PANTHER" id="PTHR43085:SF1">
    <property type="entry name" value="PSEUDOURIDINE KINASE-RELATED"/>
    <property type="match status" value="1"/>
</dbReference>
<keyword evidence="4" id="KW-0418">Kinase</keyword>
<evidence type="ECO:0000259" key="6">
    <source>
        <dbReference type="Pfam" id="PF00294"/>
    </source>
</evidence>
<evidence type="ECO:0000256" key="2">
    <source>
        <dbReference type="ARBA" id="ARBA00022679"/>
    </source>
</evidence>
<feature type="domain" description="Carbohydrate kinase PfkB" evidence="6">
    <location>
        <begin position="26"/>
        <end position="299"/>
    </location>
</feature>
<organism evidence="7 8">
    <name type="scientific">Sinomonas cyclohexanicum</name>
    <name type="common">Corynebacterium cyclohexanicum</name>
    <dbReference type="NCBI Taxonomy" id="322009"/>
    <lineage>
        <taxon>Bacteria</taxon>
        <taxon>Bacillati</taxon>
        <taxon>Actinomycetota</taxon>
        <taxon>Actinomycetes</taxon>
        <taxon>Micrococcales</taxon>
        <taxon>Micrococcaceae</taxon>
        <taxon>Sinomonas</taxon>
    </lineage>
</organism>
<evidence type="ECO:0000256" key="1">
    <source>
        <dbReference type="ARBA" id="ARBA00010688"/>
    </source>
</evidence>
<evidence type="ECO:0000313" key="8">
    <source>
        <dbReference type="Proteomes" id="UP001319861"/>
    </source>
</evidence>
<accession>A0ABM7PQW2</accession>
<keyword evidence="5" id="KW-0067">ATP-binding</keyword>
<dbReference type="InterPro" id="IPR029056">
    <property type="entry name" value="Ribokinase-like"/>
</dbReference>
<evidence type="ECO:0000256" key="4">
    <source>
        <dbReference type="ARBA" id="ARBA00022777"/>
    </source>
</evidence>
<dbReference type="InterPro" id="IPR011611">
    <property type="entry name" value="PfkB_dom"/>
</dbReference>
<reference evidence="7 8" key="1">
    <citation type="journal article" date="2021" name="J. Biosci. Bioeng.">
        <title>Identification and characterization of a chc gene cluster responsible for the aromatization pathway of cyclohexanecarboxylate degradation in Sinomonas cyclohexanicum ATCC 51369.</title>
        <authorList>
            <person name="Yamamoto T."/>
            <person name="Hasegawa Y."/>
            <person name="Lau P.C.K."/>
            <person name="Iwaki H."/>
        </authorList>
    </citation>
    <scope>NUCLEOTIDE SEQUENCE [LARGE SCALE GENOMIC DNA]</scope>
    <source>
        <strain evidence="7 8">ATCC 51369</strain>
    </source>
</reference>
<dbReference type="EMBL" id="AP024525">
    <property type="protein sequence ID" value="BCT74586.1"/>
    <property type="molecule type" value="Genomic_DNA"/>
</dbReference>
<dbReference type="CDD" id="cd01166">
    <property type="entry name" value="KdgK"/>
    <property type="match status" value="1"/>
</dbReference>
<evidence type="ECO:0000256" key="3">
    <source>
        <dbReference type="ARBA" id="ARBA00022741"/>
    </source>
</evidence>
<evidence type="ECO:0000313" key="7">
    <source>
        <dbReference type="EMBL" id="BCT74586.1"/>
    </source>
</evidence>
<keyword evidence="2" id="KW-0808">Transferase</keyword>
<dbReference type="InterPro" id="IPR002173">
    <property type="entry name" value="Carboh/pur_kinase_PfkB_CS"/>
</dbReference>
<comment type="similarity">
    <text evidence="1">Belongs to the carbohydrate kinase PfkB family.</text>
</comment>